<accession>A0ABQ9YDW2</accession>
<reference evidence="2 3" key="1">
    <citation type="journal article" date="2022" name="bioRxiv">
        <title>Genomics of Preaxostyla Flagellates Illuminates Evolutionary Transitions and the Path Towards Mitochondrial Loss.</title>
        <authorList>
            <person name="Novak L.V.F."/>
            <person name="Treitli S.C."/>
            <person name="Pyrih J."/>
            <person name="Halakuc P."/>
            <person name="Pipaliya S.V."/>
            <person name="Vacek V."/>
            <person name="Brzon O."/>
            <person name="Soukal P."/>
            <person name="Eme L."/>
            <person name="Dacks J.B."/>
            <person name="Karnkowska A."/>
            <person name="Elias M."/>
            <person name="Hampl V."/>
        </authorList>
    </citation>
    <scope>NUCLEOTIDE SEQUENCE [LARGE SCALE GENOMIC DNA]</scope>
    <source>
        <strain evidence="2">NAU3</strain>
        <tissue evidence="2">Gut</tissue>
    </source>
</reference>
<evidence type="ECO:0000313" key="2">
    <source>
        <dbReference type="EMBL" id="KAK2961966.1"/>
    </source>
</evidence>
<sequence length="899" mass="104357">MVYSTIPDSKENDDDSSLNSHSIPFTTDVVTITASDRHYVRVSKQILQYELKRKRINIEELMEQVHLEGDTISLPTSTTSDWPLVLQDSITTDDLRQGCISLFEQVNTDLKLTPKEVFYTVRFLEYAGIHMIYREYPHKHLLETIFPEEEKCPTKLTSALIKLVCHPSNKLRAAALSFFDVGIANSSMVFTLAMATIGLLPQLFESLKPHEIPINEATIEFHRRITSIVDRFFDCTSNANLGFLAVDLGVRTTKDELLKLVDPIFRPFCEYLRHLLAHPVCRTDYHYGLSLITKTRVFLYNIRVSRDDLLHAELQRFFQEARNIMVEEFASSLGLATKREILHELLFGKTRMTDELRWTETFERILARLSKKKQCSDWGLEAIHRFLFHRPVEVQMVFSPNGTFTIEEDGRVVSSTERPSKSLCALLTHTRHDHAASFIADIRSFTAHLSSADFLRDVQSGCFSGIFAALHPSKMPFTNDFIPLHKQLVDVMDSTLTRIERIADRDMNDRYRSELNRSYLSFHKQTRDYIVHLSLHPFDLVPHRYDKIVLDVLTKFFAPSFEIIVPKPSREKMRKEMNGSAHSSSSPPFILTSELVCRLTDEEIMKVVDRIVALLESDSPISDDTILRIITFHKMKLKSVYLPEVFRTAGRSTEQYFHAFECLLSLPFDYSTLCPFKCLLKPKPKTLQPTFDEWDDVDLLTVGVVMPTIDENRVSFDSASVQLISFAELILPQLSQCASRLTPSQLERLLKPSIDILINLFVPQFPSNPKFRRDRERTYIELSRLCEQRVIAQCLSRIGFFSRIVCGLLDDDLFFESKDVLDIFLGQTRNSSYRKPEWKTLQRTVHHFLEEGWEDVLDFLLTRMCWTYYDAMYRIDIVKDMMQFLGASFNRQIRWLYTY</sequence>
<organism evidence="2 3">
    <name type="scientific">Blattamonas nauphoetae</name>
    <dbReference type="NCBI Taxonomy" id="2049346"/>
    <lineage>
        <taxon>Eukaryota</taxon>
        <taxon>Metamonada</taxon>
        <taxon>Preaxostyla</taxon>
        <taxon>Oxymonadida</taxon>
        <taxon>Blattamonas</taxon>
    </lineage>
</organism>
<dbReference type="EMBL" id="JARBJD010000013">
    <property type="protein sequence ID" value="KAK2961966.1"/>
    <property type="molecule type" value="Genomic_DNA"/>
</dbReference>
<gene>
    <name evidence="2" type="ORF">BLNAU_3022</name>
</gene>
<evidence type="ECO:0000256" key="1">
    <source>
        <dbReference type="SAM" id="MobiDB-lite"/>
    </source>
</evidence>
<feature type="region of interest" description="Disordered" evidence="1">
    <location>
        <begin position="1"/>
        <end position="20"/>
    </location>
</feature>
<keyword evidence="3" id="KW-1185">Reference proteome</keyword>
<proteinExistence type="predicted"/>
<comment type="caution">
    <text evidence="2">The sequence shown here is derived from an EMBL/GenBank/DDBJ whole genome shotgun (WGS) entry which is preliminary data.</text>
</comment>
<dbReference type="Proteomes" id="UP001281761">
    <property type="component" value="Unassembled WGS sequence"/>
</dbReference>
<evidence type="ECO:0000313" key="3">
    <source>
        <dbReference type="Proteomes" id="UP001281761"/>
    </source>
</evidence>
<name>A0ABQ9YDW2_9EUKA</name>
<protein>
    <submittedName>
        <fullName evidence="2">Uncharacterized protein</fullName>
    </submittedName>
</protein>